<accession>A0A132PME7</accession>
<dbReference type="EMBL" id="LGTW01000008">
    <property type="protein sequence ID" value="KWX23473.1"/>
    <property type="molecule type" value="Genomic_DNA"/>
</dbReference>
<keyword evidence="2" id="KW-1185">Reference proteome</keyword>
<comment type="caution">
    <text evidence="1">The sequence shown here is derived from an EMBL/GenBank/DDBJ whole genome shotgun (WGS) entry which is preliminary data.</text>
</comment>
<dbReference type="PATRIC" id="fig|59750.3.peg.6994"/>
<evidence type="ECO:0000313" key="2">
    <source>
        <dbReference type="Proteomes" id="UP000070612"/>
    </source>
</evidence>
<evidence type="ECO:0000313" key="1">
    <source>
        <dbReference type="EMBL" id="KWX23473.1"/>
    </source>
</evidence>
<proteinExistence type="predicted"/>
<dbReference type="AlphaFoldDB" id="A0A132PME7"/>
<dbReference type="Proteomes" id="UP000070612">
    <property type="component" value="Unassembled WGS sequence"/>
</dbReference>
<gene>
    <name evidence="1" type="ORF">AFM11_14425</name>
</gene>
<organism evidence="1 2">
    <name type="scientific">Mycolicibacterium wolinskyi</name>
    <dbReference type="NCBI Taxonomy" id="59750"/>
    <lineage>
        <taxon>Bacteria</taxon>
        <taxon>Bacillati</taxon>
        <taxon>Actinomycetota</taxon>
        <taxon>Actinomycetes</taxon>
        <taxon>Mycobacteriales</taxon>
        <taxon>Mycobacteriaceae</taxon>
        <taxon>Mycolicibacterium</taxon>
    </lineage>
</organism>
<name>A0A132PME7_9MYCO</name>
<sequence length="599" mass="66726">MIAFIRVNFPANPGADVWSDALVARWMDPAVQFSLAHFWKATTFQQVDMSYHSFAPVVLADPRHHPPTHEDRNVFVQAVLAEVDRVTEPKPDWKLFSATIIYCPPMHDLFGGGAFKTPDGNYIPAAVFDELAQFDEVCQEVGHALGLNHEVVYTNGAEQEYGCPYSVMSAKADFAFDRGLIPDLPGTVPPQQHPQRVVGPYVPAAHLFVNTQRPVDPNGIFNQPGSVVQVPATYTTKPHHFTLVARDVAAAAWPLRRPALGVISDGLTWYFLELRRRGGGYDAEIPHAVVTVLSAQFSGGAWGRLRFLGQLDLQAGAGDLDYHSFKSHFVVRVLDSAPDFSEVAVSVAGGDGWKNFAVEFADPNVHRPAVTVSPWQTAVTTPCPAFAKKEYSYRTHTYTTFQVWQAQSYGYESPSYRWYLGNLWLDPALPGHRDVEVACRSLDGFGFSAPKLRIIGVRVAVNGSRLELAVDEPYADIDIPIRVEVNESSPEVMRNLYPERSATISTSIDNIEIEWDAVYLQAFTQCWKKYLTDKQKVTIPIEHVAPRRDRRPQYREVAPERLVRDLLDRDPRAAVEVAAQIAKVANLSVKTVLADAFEA</sequence>
<protein>
    <submittedName>
        <fullName evidence="1">Uncharacterized protein</fullName>
    </submittedName>
</protein>
<reference evidence="1 2" key="1">
    <citation type="submission" date="2015-07" db="EMBL/GenBank/DDBJ databases">
        <title>A draft genome sequence of Mycobacterium wolinskyi.</title>
        <authorList>
            <person name="de Man T.J."/>
            <person name="Perry K.A."/>
            <person name="Coulliette A.D."/>
            <person name="Jensen B."/>
            <person name="Toney N.C."/>
            <person name="Limbago B.M."/>
            <person name="Noble-Wang J."/>
        </authorList>
    </citation>
    <scope>NUCLEOTIDE SEQUENCE [LARGE SCALE GENOMIC DNA]</scope>
    <source>
        <strain evidence="1 2">CDC_01</strain>
    </source>
</reference>
<dbReference type="RefSeq" id="WP_067849820.1">
    <property type="nucleotide sequence ID" value="NZ_LGTW01000008.1"/>
</dbReference>